<dbReference type="AlphaFoldDB" id="A0A5S3PU72"/>
<dbReference type="OrthoDB" id="1443520at2"/>
<accession>A0A5S3PU72</accession>
<dbReference type="RefSeq" id="WP_138656491.1">
    <property type="nucleotide sequence ID" value="NZ_VATY01000001.1"/>
</dbReference>
<reference evidence="1 2" key="1">
    <citation type="submission" date="2019-05" db="EMBL/GenBank/DDBJ databases">
        <authorList>
            <person name="Zhang J.-Y."/>
            <person name="Feg X."/>
            <person name="Du Z.-J."/>
        </authorList>
    </citation>
    <scope>NUCLEOTIDE SEQUENCE [LARGE SCALE GENOMIC DNA]</scope>
    <source>
        <strain evidence="1 2">RZ26</strain>
    </source>
</reference>
<evidence type="ECO:0000313" key="1">
    <source>
        <dbReference type="EMBL" id="TMM58559.1"/>
    </source>
</evidence>
<name>A0A5S3PU72_9FLAO</name>
<sequence length="165" mass="18868">MSKTFVFGIFLLLLVSCKGDKDKSIAEDTSSYEILTEDWPKKTSPNSKTAEIIKDWEEFNALQIGLDAIYKVGNTEDLSLVLEDLIEKQKALEESTYPEAFDKPQIKSRQKVFHTFILKTKGDLIYRIDSKISVLEMIEAHNAMLNQMNSITNNTLDLKTLLEEE</sequence>
<keyword evidence="2" id="KW-1185">Reference proteome</keyword>
<evidence type="ECO:0000313" key="2">
    <source>
        <dbReference type="Proteomes" id="UP000310314"/>
    </source>
</evidence>
<proteinExistence type="predicted"/>
<gene>
    <name evidence="1" type="ORF">FEE95_03765</name>
</gene>
<comment type="caution">
    <text evidence="1">The sequence shown here is derived from an EMBL/GenBank/DDBJ whole genome shotgun (WGS) entry which is preliminary data.</text>
</comment>
<dbReference type="EMBL" id="VATY01000001">
    <property type="protein sequence ID" value="TMM58559.1"/>
    <property type="molecule type" value="Genomic_DNA"/>
</dbReference>
<dbReference type="Proteomes" id="UP000310314">
    <property type="component" value="Unassembled WGS sequence"/>
</dbReference>
<protein>
    <submittedName>
        <fullName evidence="1">Uncharacterized protein</fullName>
    </submittedName>
</protein>
<organism evidence="1 2">
    <name type="scientific">Maribacter algarum</name>
    <name type="common">ex Zhang et al. 2020</name>
    <dbReference type="NCBI Taxonomy" id="2578118"/>
    <lineage>
        <taxon>Bacteria</taxon>
        <taxon>Pseudomonadati</taxon>
        <taxon>Bacteroidota</taxon>
        <taxon>Flavobacteriia</taxon>
        <taxon>Flavobacteriales</taxon>
        <taxon>Flavobacteriaceae</taxon>
        <taxon>Maribacter</taxon>
    </lineage>
</organism>
<dbReference type="PROSITE" id="PS51257">
    <property type="entry name" value="PROKAR_LIPOPROTEIN"/>
    <property type="match status" value="1"/>
</dbReference>